<dbReference type="AlphaFoldDB" id="N1MP74"/>
<dbReference type="GO" id="GO:0000287">
    <property type="term" value="F:magnesium ion binding"/>
    <property type="evidence" value="ECO:0007669"/>
    <property type="project" value="TreeGrafter"/>
</dbReference>
<evidence type="ECO:0000256" key="2">
    <source>
        <dbReference type="ARBA" id="ARBA00005568"/>
    </source>
</evidence>
<dbReference type="PIRSF" id="PIRSF015582">
    <property type="entry name" value="Cit_lyase_B"/>
    <property type="match status" value="1"/>
</dbReference>
<reference evidence="9" key="2">
    <citation type="submission" date="2013-04" db="EMBL/GenBank/DDBJ databases">
        <title>Bisphenol A degrading Sphingobium sp. strain BiD32.</title>
        <authorList>
            <person name="Nielsen J.L."/>
            <person name="Zhou N.A."/>
            <person name="Kjeldal H."/>
        </authorList>
    </citation>
    <scope>NUCLEOTIDE SEQUENCE [LARGE SCALE GENOMIC DNA]</scope>
    <source>
        <strain evidence="9">BiD32</strain>
    </source>
</reference>
<feature type="binding site" evidence="5">
    <location>
        <position position="106"/>
    </location>
    <ligand>
        <name>substrate</name>
    </ligand>
</feature>
<gene>
    <name evidence="8" type="ORF">EBBID32_30510</name>
</gene>
<comment type="caution">
    <text evidence="8">The sequence shown here is derived from an EMBL/GenBank/DDBJ whole genome shotgun (WGS) entry which is preliminary data.</text>
</comment>
<dbReference type="InterPro" id="IPR040442">
    <property type="entry name" value="Pyrv_kinase-like_dom_sf"/>
</dbReference>
<evidence type="ECO:0000256" key="6">
    <source>
        <dbReference type="PIRSR" id="PIRSR015582-2"/>
    </source>
</evidence>
<keyword evidence="8" id="KW-0456">Lyase</keyword>
<comment type="cofactor">
    <cofactor evidence="1">
        <name>Mg(2+)</name>
        <dbReference type="ChEBI" id="CHEBI:18420"/>
    </cofactor>
</comment>
<accession>N1MP74</accession>
<comment type="similarity">
    <text evidence="2">Belongs to the HpcH/HpaI aldolase family.</text>
</comment>
<evidence type="ECO:0000313" key="8">
    <source>
        <dbReference type="EMBL" id="CCW18696.1"/>
    </source>
</evidence>
<sequence length="265" mass="27579">MKKALTSGADALILDLEDSVAPDAKSAAREHVSAFLDRRRDHAVRLLVRINPLESGEAERDLKAVVGGRPDAIMLPKAQGQDSIMAASALLSALGGSMPLLPIAAETPPALFTLGDYAKLSVHLFGITWGAEDLAVSLGAARSRDTAGALGEPLRVARAMVLFAAQAAGVPAIDTVFPDFRNTAALSRYATTSAADGFSGMLAIHPAQIPLINAAFTPDETAIGRARAIVQAFGDNPGNGALQIDGKMVDIPHLKQAMALLERAS</sequence>
<feature type="domain" description="HpcH/HpaI aldolase/citrate lyase" evidence="7">
    <location>
        <begin position="1"/>
        <end position="206"/>
    </location>
</feature>
<feature type="binding site" evidence="5">
    <location>
        <position position="49"/>
    </location>
    <ligand>
        <name>substrate</name>
    </ligand>
</feature>
<keyword evidence="9" id="KW-1185">Reference proteome</keyword>
<name>N1MP74_9SPHN</name>
<dbReference type="PANTHER" id="PTHR32308:SF0">
    <property type="entry name" value="HPCH_HPAI ALDOLASE_CITRATE LYASE DOMAIN-CONTAINING PROTEIN"/>
    <property type="match status" value="1"/>
</dbReference>
<dbReference type="Gene3D" id="3.20.20.60">
    <property type="entry name" value="Phosphoenolpyruvate-binding domains"/>
    <property type="match status" value="1"/>
</dbReference>
<keyword evidence="4 6" id="KW-0460">Magnesium</keyword>
<reference evidence="8 9" key="1">
    <citation type="submission" date="2013-03" db="EMBL/GenBank/DDBJ databases">
        <authorList>
            <person name="Le V."/>
        </authorList>
    </citation>
    <scope>NUCLEOTIDE SEQUENCE [LARGE SCALE GENOMIC DNA]</scope>
    <source>
        <strain evidence="8 9">BiD32</strain>
    </source>
</reference>
<evidence type="ECO:0000256" key="3">
    <source>
        <dbReference type="ARBA" id="ARBA00022723"/>
    </source>
</evidence>
<dbReference type="EMBL" id="CAVK010000147">
    <property type="protein sequence ID" value="CCW18696.1"/>
    <property type="molecule type" value="Genomic_DNA"/>
</dbReference>
<dbReference type="Pfam" id="PF03328">
    <property type="entry name" value="HpcH_HpaI"/>
    <property type="match status" value="1"/>
</dbReference>
<evidence type="ECO:0000256" key="5">
    <source>
        <dbReference type="PIRSR" id="PIRSR015582-1"/>
    </source>
</evidence>
<feature type="binding site" evidence="6">
    <location>
        <position position="133"/>
    </location>
    <ligand>
        <name>Mg(2+)</name>
        <dbReference type="ChEBI" id="CHEBI:18420"/>
    </ligand>
</feature>
<protein>
    <submittedName>
        <fullName evidence="8">Citryl-CoA lyase</fullName>
        <ecNumber evidence="8">4.1.3.34</ecNumber>
    </submittedName>
</protein>
<feature type="binding site" evidence="6">
    <location>
        <position position="106"/>
    </location>
    <ligand>
        <name>Mg(2+)</name>
        <dbReference type="ChEBI" id="CHEBI:18420"/>
    </ligand>
</feature>
<dbReference type="PANTHER" id="PTHR32308">
    <property type="entry name" value="LYASE BETA SUBUNIT, PUTATIVE (AFU_ORTHOLOGUE AFUA_4G13030)-RELATED"/>
    <property type="match status" value="1"/>
</dbReference>
<evidence type="ECO:0000259" key="7">
    <source>
        <dbReference type="Pfam" id="PF03328"/>
    </source>
</evidence>
<organism evidence="8 9">
    <name type="scientific">Sphingobium indicum BiD32</name>
    <dbReference type="NCBI Taxonomy" id="1301087"/>
    <lineage>
        <taxon>Bacteria</taxon>
        <taxon>Pseudomonadati</taxon>
        <taxon>Pseudomonadota</taxon>
        <taxon>Alphaproteobacteria</taxon>
        <taxon>Sphingomonadales</taxon>
        <taxon>Sphingomonadaceae</taxon>
        <taxon>Sphingobium</taxon>
    </lineage>
</organism>
<keyword evidence="3 6" id="KW-0479">Metal-binding</keyword>
<dbReference type="EC" id="4.1.3.34" evidence="8"/>
<evidence type="ECO:0000256" key="4">
    <source>
        <dbReference type="ARBA" id="ARBA00022842"/>
    </source>
</evidence>
<dbReference type="InterPro" id="IPR005000">
    <property type="entry name" value="Aldolase/citrate-lyase_domain"/>
</dbReference>
<evidence type="ECO:0000313" key="9">
    <source>
        <dbReference type="Proteomes" id="UP000013201"/>
    </source>
</evidence>
<dbReference type="InterPro" id="IPR015813">
    <property type="entry name" value="Pyrv/PenolPyrv_kinase-like_dom"/>
</dbReference>
<dbReference type="GO" id="GO:0008816">
    <property type="term" value="F:citryl-CoA lyase activity"/>
    <property type="evidence" value="ECO:0007669"/>
    <property type="project" value="UniProtKB-EC"/>
</dbReference>
<dbReference type="Proteomes" id="UP000013201">
    <property type="component" value="Unassembled WGS sequence"/>
</dbReference>
<dbReference type="InterPro" id="IPR011206">
    <property type="entry name" value="Citrate_lyase_beta/mcl1/mcl2"/>
</dbReference>
<proteinExistence type="inferred from homology"/>
<dbReference type="GO" id="GO:0006107">
    <property type="term" value="P:oxaloacetate metabolic process"/>
    <property type="evidence" value="ECO:0007669"/>
    <property type="project" value="TreeGrafter"/>
</dbReference>
<dbReference type="SUPFAM" id="SSF51621">
    <property type="entry name" value="Phosphoenolpyruvate/pyruvate domain"/>
    <property type="match status" value="1"/>
</dbReference>
<evidence type="ECO:0000256" key="1">
    <source>
        <dbReference type="ARBA" id="ARBA00001946"/>
    </source>
</evidence>